<dbReference type="Gene3D" id="3.90.1720.10">
    <property type="entry name" value="endopeptidase domain like (from Nostoc punctiforme)"/>
    <property type="match status" value="1"/>
</dbReference>
<protein>
    <recommendedName>
        <fullName evidence="3">Peptidoglycan peptidase</fullName>
    </recommendedName>
</protein>
<evidence type="ECO:0000313" key="2">
    <source>
        <dbReference type="Proteomes" id="UP000001887"/>
    </source>
</evidence>
<name>D2R1V2_PIRSD</name>
<organism evidence="1 2">
    <name type="scientific">Pirellula staleyi (strain ATCC 27377 / DSM 6068 / ICPB 4128)</name>
    <name type="common">Pirella staleyi</name>
    <dbReference type="NCBI Taxonomy" id="530564"/>
    <lineage>
        <taxon>Bacteria</taxon>
        <taxon>Pseudomonadati</taxon>
        <taxon>Planctomycetota</taxon>
        <taxon>Planctomycetia</taxon>
        <taxon>Pirellulales</taxon>
        <taxon>Pirellulaceae</taxon>
        <taxon>Pirellula</taxon>
    </lineage>
</organism>
<accession>D2R1V2</accession>
<dbReference type="HOGENOM" id="CLU_1228979_0_0_0"/>
<dbReference type="KEGG" id="psl:Psta_2148"/>
<dbReference type="EMBL" id="CP001848">
    <property type="protein sequence ID" value="ADB16821.1"/>
    <property type="molecule type" value="Genomic_DNA"/>
</dbReference>
<dbReference type="Proteomes" id="UP000001887">
    <property type="component" value="Chromosome"/>
</dbReference>
<dbReference type="InterPro" id="IPR038765">
    <property type="entry name" value="Papain-like_cys_pep_sf"/>
</dbReference>
<evidence type="ECO:0000313" key="1">
    <source>
        <dbReference type="EMBL" id="ADB16821.1"/>
    </source>
</evidence>
<gene>
    <name evidence="1" type="ordered locus">Psta_2148</name>
</gene>
<dbReference type="eggNOG" id="ENOG5033X2E">
    <property type="taxonomic scope" value="Bacteria"/>
</dbReference>
<keyword evidence="2" id="KW-1185">Reference proteome</keyword>
<dbReference type="SUPFAM" id="SSF54001">
    <property type="entry name" value="Cysteine proteinases"/>
    <property type="match status" value="1"/>
</dbReference>
<evidence type="ECO:0008006" key="3">
    <source>
        <dbReference type="Google" id="ProtNLM"/>
    </source>
</evidence>
<dbReference type="AlphaFoldDB" id="D2R1V2"/>
<sequence length="225" mass="24854">MQAAIMLLVLAISPAELRGGEVLVLENCNSVVEGATAGDTGHVALVLRRDTGLYVAEAAPAEVRVVAWDDYLAELAKHQNRRKKDEQMRVWLIAPDQPLSREQKLAIEEHVASQVGRRYSVLGYLASSPAQGVHCAQFTAECLTKAGRVEGSDWHRVSPTKLVAQLDASYGEKIPLELPPYVVSGTWCERSSARWREIAAWWRWSLGEVATLLHTGPRPAFGFAW</sequence>
<proteinExistence type="predicted"/>
<reference evidence="1 2" key="1">
    <citation type="journal article" date="2009" name="Stand. Genomic Sci.">
        <title>Complete genome sequence of Pirellula staleyi type strain (ATCC 27377).</title>
        <authorList>
            <person name="Clum A."/>
            <person name="Tindall B.J."/>
            <person name="Sikorski J."/>
            <person name="Ivanova N."/>
            <person name="Mavrommatis K."/>
            <person name="Lucas S."/>
            <person name="Glavina del Rio T."/>
            <person name="Nolan M."/>
            <person name="Chen F."/>
            <person name="Tice H."/>
            <person name="Pitluck S."/>
            <person name="Cheng J.F."/>
            <person name="Chertkov O."/>
            <person name="Brettin T."/>
            <person name="Han C."/>
            <person name="Detter J.C."/>
            <person name="Kuske C."/>
            <person name="Bruce D."/>
            <person name="Goodwin L."/>
            <person name="Ovchinikova G."/>
            <person name="Pati A."/>
            <person name="Mikhailova N."/>
            <person name="Chen A."/>
            <person name="Palaniappan K."/>
            <person name="Land M."/>
            <person name="Hauser L."/>
            <person name="Chang Y.J."/>
            <person name="Jeffries C.D."/>
            <person name="Chain P."/>
            <person name="Rohde M."/>
            <person name="Goker M."/>
            <person name="Bristow J."/>
            <person name="Eisen J.A."/>
            <person name="Markowitz V."/>
            <person name="Hugenholtz P."/>
            <person name="Kyrpides N.C."/>
            <person name="Klenk H.P."/>
            <person name="Lapidus A."/>
        </authorList>
    </citation>
    <scope>NUCLEOTIDE SEQUENCE [LARGE SCALE GENOMIC DNA]</scope>
    <source>
        <strain evidence="2">ATCC 27377 / DSM 6068 / ICPB 4128</strain>
    </source>
</reference>